<dbReference type="AlphaFoldDB" id="A0A811VJS9"/>
<proteinExistence type="predicted"/>
<protein>
    <submittedName>
        <fullName evidence="1">(Mediterranean fruit fly) hypothetical protein</fullName>
    </submittedName>
</protein>
<gene>
    <name evidence="1" type="ORF">CCAP1982_LOCUS22378</name>
</gene>
<sequence>MPIGQIGVEHEKRWRCTTHDEARKRRQSNEQRTRVALYNSEMNVANERRHITEWTSSVRELPEKSLAMTNTRCGAIIDVYSLLPRQAGSSVFRKLEWSNMG</sequence>
<organism evidence="1 2">
    <name type="scientific">Ceratitis capitata</name>
    <name type="common">Mediterranean fruit fly</name>
    <name type="synonym">Tephritis capitata</name>
    <dbReference type="NCBI Taxonomy" id="7213"/>
    <lineage>
        <taxon>Eukaryota</taxon>
        <taxon>Metazoa</taxon>
        <taxon>Ecdysozoa</taxon>
        <taxon>Arthropoda</taxon>
        <taxon>Hexapoda</taxon>
        <taxon>Insecta</taxon>
        <taxon>Pterygota</taxon>
        <taxon>Neoptera</taxon>
        <taxon>Endopterygota</taxon>
        <taxon>Diptera</taxon>
        <taxon>Brachycera</taxon>
        <taxon>Muscomorpha</taxon>
        <taxon>Tephritoidea</taxon>
        <taxon>Tephritidae</taxon>
        <taxon>Ceratitis</taxon>
        <taxon>Ceratitis</taxon>
    </lineage>
</organism>
<reference evidence="1" key="1">
    <citation type="submission" date="2020-11" db="EMBL/GenBank/DDBJ databases">
        <authorList>
            <person name="Whitehead M."/>
        </authorList>
    </citation>
    <scope>NUCLEOTIDE SEQUENCE</scope>
    <source>
        <strain evidence="1">EGII</strain>
    </source>
</reference>
<feature type="non-terminal residue" evidence="1">
    <location>
        <position position="101"/>
    </location>
</feature>
<keyword evidence="2" id="KW-1185">Reference proteome</keyword>
<evidence type="ECO:0000313" key="1">
    <source>
        <dbReference type="EMBL" id="CAD7014383.1"/>
    </source>
</evidence>
<evidence type="ECO:0000313" key="2">
    <source>
        <dbReference type="Proteomes" id="UP000606786"/>
    </source>
</evidence>
<comment type="caution">
    <text evidence="1">The sequence shown here is derived from an EMBL/GenBank/DDBJ whole genome shotgun (WGS) entry which is preliminary data.</text>
</comment>
<dbReference type="EMBL" id="CAJHJT010000056">
    <property type="protein sequence ID" value="CAD7014383.1"/>
    <property type="molecule type" value="Genomic_DNA"/>
</dbReference>
<accession>A0A811VJS9</accession>
<dbReference type="Proteomes" id="UP000606786">
    <property type="component" value="Unassembled WGS sequence"/>
</dbReference>
<name>A0A811VJS9_CERCA</name>